<feature type="transmembrane region" description="Helical" evidence="2">
    <location>
        <begin position="426"/>
        <end position="453"/>
    </location>
</feature>
<feature type="transmembrane region" description="Helical" evidence="2">
    <location>
        <begin position="465"/>
        <end position="489"/>
    </location>
</feature>
<dbReference type="Proteomes" id="UP000887572">
    <property type="component" value="Unplaced"/>
</dbReference>
<feature type="region of interest" description="Disordered" evidence="1">
    <location>
        <begin position="148"/>
        <end position="194"/>
    </location>
</feature>
<sequence>MAFEHDQFARFMAPPPGRNGHQLSVVHPQQKPPVLARPPRRVVAKMDDGTAAKRRRALIVVTLKLALLCGWLLHELIVSFDESQCLQIATASASSASPFVPSSPHNMAQAPLLSSTAAANRTETDAKLEQYRQFGPTGGMLGVRVPLNGGQRSSMPSPPTARSPFAAAGAVEEQHQFHRTDSKNSAAPPPKRRRKVILRRKLLRKGASTVNWQQQKKKNGGGGIVNGGAATVRRVVWRVVPLKRLPPATKDAGAGGGGDGGVRLPAGDDGEVRRRLDAFPFENEFAAVPSAVAGDKTGGGWPLKTKTGTVVVRPDGGRRMARRRTAPEEENAVVVADTASTDEAAAFDWTQKNAQNGGPPHSFRVPLLQQSESTISYQLITLMNVGFCFVRAVFDCWALLQCFCCALFLLGLYLRNGRLALVPTAIDAFSIVLAVLFGLSLVIFMLILLLLAHAVLPPSSLFRCVLFTVSVNVAVTLFALCVFSELNAVAEMTKGRRRRAKGADDEPMAVSAADRAATEWGRSGDDNDAGGDGGER</sequence>
<keyword evidence="3" id="KW-1185">Reference proteome</keyword>
<dbReference type="AlphaFoldDB" id="A0A914IC96"/>
<reference evidence="4" key="1">
    <citation type="submission" date="2022-11" db="UniProtKB">
        <authorList>
            <consortium name="WormBaseParasite"/>
        </authorList>
    </citation>
    <scope>IDENTIFICATION</scope>
</reference>
<feature type="region of interest" description="Disordered" evidence="1">
    <location>
        <begin position="499"/>
        <end position="536"/>
    </location>
</feature>
<name>A0A914IC96_GLORO</name>
<feature type="compositionally biased region" description="Basic and acidic residues" evidence="1">
    <location>
        <begin position="172"/>
        <end position="182"/>
    </location>
</feature>
<protein>
    <submittedName>
        <fullName evidence="4">Transmembrane protein</fullName>
    </submittedName>
</protein>
<proteinExistence type="predicted"/>
<accession>A0A914IC96</accession>
<feature type="transmembrane region" description="Helical" evidence="2">
    <location>
        <begin position="397"/>
        <end position="414"/>
    </location>
</feature>
<feature type="region of interest" description="Disordered" evidence="1">
    <location>
        <begin position="207"/>
        <end position="226"/>
    </location>
</feature>
<dbReference type="WBParaSite" id="Gr19_v10_g8562.t1">
    <property type="protein sequence ID" value="Gr19_v10_g8562.t1"/>
    <property type="gene ID" value="Gr19_v10_g8562"/>
</dbReference>
<evidence type="ECO:0000256" key="1">
    <source>
        <dbReference type="SAM" id="MobiDB-lite"/>
    </source>
</evidence>
<keyword evidence="2" id="KW-0812">Transmembrane</keyword>
<organism evidence="3 4">
    <name type="scientific">Globodera rostochiensis</name>
    <name type="common">Golden nematode worm</name>
    <name type="synonym">Heterodera rostochiensis</name>
    <dbReference type="NCBI Taxonomy" id="31243"/>
    <lineage>
        <taxon>Eukaryota</taxon>
        <taxon>Metazoa</taxon>
        <taxon>Ecdysozoa</taxon>
        <taxon>Nematoda</taxon>
        <taxon>Chromadorea</taxon>
        <taxon>Rhabditida</taxon>
        <taxon>Tylenchina</taxon>
        <taxon>Tylenchomorpha</taxon>
        <taxon>Tylenchoidea</taxon>
        <taxon>Heteroderidae</taxon>
        <taxon>Heteroderinae</taxon>
        <taxon>Globodera</taxon>
    </lineage>
</organism>
<evidence type="ECO:0000256" key="2">
    <source>
        <dbReference type="SAM" id="Phobius"/>
    </source>
</evidence>
<keyword evidence="2" id="KW-1133">Transmembrane helix</keyword>
<evidence type="ECO:0000313" key="3">
    <source>
        <dbReference type="Proteomes" id="UP000887572"/>
    </source>
</evidence>
<keyword evidence="2" id="KW-0472">Membrane</keyword>
<evidence type="ECO:0000313" key="4">
    <source>
        <dbReference type="WBParaSite" id="Gr19_v10_g8562.t1"/>
    </source>
</evidence>